<sequence>LVIDSLNLNEGTKKKINQVLDWIKNNKIKHLNVAGSRERNSLEIYENTLLFIGYLLKKLEELQTI</sequence>
<comment type="caution">
    <text evidence="1">The sequence shown here is derived from an EMBL/GenBank/DDBJ whole genome shotgun (WGS) entry which is preliminary data.</text>
</comment>
<evidence type="ECO:0000313" key="2">
    <source>
        <dbReference type="Proteomes" id="UP000789901"/>
    </source>
</evidence>
<dbReference type="Gene3D" id="3.40.50.450">
    <property type="match status" value="1"/>
</dbReference>
<evidence type="ECO:0000313" key="1">
    <source>
        <dbReference type="EMBL" id="CAG8847956.1"/>
    </source>
</evidence>
<accession>A0ABN7X5I1</accession>
<proteinExistence type="predicted"/>
<organism evidence="1 2">
    <name type="scientific">Gigaspora margarita</name>
    <dbReference type="NCBI Taxonomy" id="4874"/>
    <lineage>
        <taxon>Eukaryota</taxon>
        <taxon>Fungi</taxon>
        <taxon>Fungi incertae sedis</taxon>
        <taxon>Mucoromycota</taxon>
        <taxon>Glomeromycotina</taxon>
        <taxon>Glomeromycetes</taxon>
        <taxon>Diversisporales</taxon>
        <taxon>Gigasporaceae</taxon>
        <taxon>Gigaspora</taxon>
    </lineage>
</organism>
<dbReference type="Proteomes" id="UP000789901">
    <property type="component" value="Unassembled WGS sequence"/>
</dbReference>
<feature type="non-terminal residue" evidence="1">
    <location>
        <position position="1"/>
    </location>
</feature>
<reference evidence="1 2" key="1">
    <citation type="submission" date="2021-06" db="EMBL/GenBank/DDBJ databases">
        <authorList>
            <person name="Kallberg Y."/>
            <person name="Tangrot J."/>
            <person name="Rosling A."/>
        </authorList>
    </citation>
    <scope>NUCLEOTIDE SEQUENCE [LARGE SCALE GENOMIC DNA]</scope>
    <source>
        <strain evidence="1 2">120-4 pot B 10/14</strain>
    </source>
</reference>
<dbReference type="Pfam" id="PF12694">
    <property type="entry name" value="cpYpsA"/>
    <property type="match status" value="1"/>
</dbReference>
<dbReference type="InterPro" id="IPR024755">
    <property type="entry name" value="cpYpsA"/>
</dbReference>
<name>A0ABN7X5I1_GIGMA</name>
<dbReference type="EMBL" id="CAJVQB010090016">
    <property type="protein sequence ID" value="CAG8847956.1"/>
    <property type="molecule type" value="Genomic_DNA"/>
</dbReference>
<keyword evidence="2" id="KW-1185">Reference proteome</keyword>
<protein>
    <submittedName>
        <fullName evidence="1">1865_t:CDS:1</fullName>
    </submittedName>
</protein>
<gene>
    <name evidence="1" type="ORF">GMARGA_LOCUS38937</name>
</gene>